<organism evidence="9 10">
    <name type="scientific">Blomia tropicalis</name>
    <name type="common">Mite</name>
    <dbReference type="NCBI Taxonomy" id="40697"/>
    <lineage>
        <taxon>Eukaryota</taxon>
        <taxon>Metazoa</taxon>
        <taxon>Ecdysozoa</taxon>
        <taxon>Arthropoda</taxon>
        <taxon>Chelicerata</taxon>
        <taxon>Arachnida</taxon>
        <taxon>Acari</taxon>
        <taxon>Acariformes</taxon>
        <taxon>Sarcoptiformes</taxon>
        <taxon>Astigmata</taxon>
        <taxon>Glycyphagoidea</taxon>
        <taxon>Echimyopodidae</taxon>
        <taxon>Blomia</taxon>
    </lineage>
</organism>
<keyword evidence="10" id="KW-1185">Reference proteome</keyword>
<dbReference type="PANTHER" id="PTHR24071">
    <property type="entry name" value="RAN GTPASE"/>
    <property type="match status" value="1"/>
</dbReference>
<keyword evidence="7 8" id="KW-0539">Nucleus</keyword>
<sequence>MQQPEGDNMPAFKCLLVGDGGTGKTTFVKRHLTGEFEKKYVATLGVEVHPLVFHTNRGPIKFNVWDTAGQEKFGGLRDGYYIKGECAIIMFDVTSRVTYKNVPNWHRDLVRVCENIPIVLCGNKVDIKDRKVKAKAIVFHRKKNLQYYDISAKSNYNFEKPFLWLARKLVGDPNLEFVAMPALAPPEVQMDQEWQRKLEEDMIKAQNTVLPDDDDEDL</sequence>
<dbReference type="InterPro" id="IPR001806">
    <property type="entry name" value="Small_GTPase"/>
</dbReference>
<dbReference type="GO" id="GO:0006606">
    <property type="term" value="P:protein import into nucleus"/>
    <property type="evidence" value="ECO:0007669"/>
    <property type="project" value="TreeGrafter"/>
</dbReference>
<evidence type="ECO:0000256" key="3">
    <source>
        <dbReference type="ARBA" id="ARBA00022448"/>
    </source>
</evidence>
<evidence type="ECO:0000256" key="1">
    <source>
        <dbReference type="ARBA" id="ARBA00004123"/>
    </source>
</evidence>
<protein>
    <recommendedName>
        <fullName evidence="8">GTP-binding nuclear protein</fullName>
    </recommendedName>
</protein>
<dbReference type="SMART" id="SM00176">
    <property type="entry name" value="RAN"/>
    <property type="match status" value="1"/>
</dbReference>
<dbReference type="PRINTS" id="PR00627">
    <property type="entry name" value="GTPRANTC4"/>
</dbReference>
<comment type="similarity">
    <text evidence="2 8">Belongs to the small GTPase superfamily. Ran family.</text>
</comment>
<dbReference type="GO" id="GO:0005634">
    <property type="term" value="C:nucleus"/>
    <property type="evidence" value="ECO:0007669"/>
    <property type="project" value="UniProtKB-SubCell"/>
</dbReference>
<dbReference type="GO" id="GO:0005525">
    <property type="term" value="F:GTP binding"/>
    <property type="evidence" value="ECO:0007669"/>
    <property type="project" value="UniProtKB-KW"/>
</dbReference>
<dbReference type="PROSITE" id="PS51421">
    <property type="entry name" value="RAS"/>
    <property type="match status" value="1"/>
</dbReference>
<dbReference type="CDD" id="cd00877">
    <property type="entry name" value="Ran"/>
    <property type="match status" value="1"/>
</dbReference>
<dbReference type="PROSITE" id="PS51418">
    <property type="entry name" value="RAN"/>
    <property type="match status" value="1"/>
</dbReference>
<dbReference type="InterPro" id="IPR027417">
    <property type="entry name" value="P-loop_NTPase"/>
</dbReference>
<dbReference type="SMART" id="SM00173">
    <property type="entry name" value="RAS"/>
    <property type="match status" value="1"/>
</dbReference>
<comment type="function">
    <text evidence="8">GTP-binding protein involved in nucleocytoplasmic transport. Required for the import of protein into the nucleus and also for RNA export. Involved in chromatin condensation and control of cell cycle.</text>
</comment>
<dbReference type="GO" id="GO:0000054">
    <property type="term" value="P:ribosomal subunit export from nucleus"/>
    <property type="evidence" value="ECO:0007669"/>
    <property type="project" value="TreeGrafter"/>
</dbReference>
<dbReference type="Pfam" id="PF00071">
    <property type="entry name" value="Ras"/>
    <property type="match status" value="1"/>
</dbReference>
<dbReference type="InterPro" id="IPR005225">
    <property type="entry name" value="Small_GTP-bd"/>
</dbReference>
<dbReference type="GO" id="GO:0003924">
    <property type="term" value="F:GTPase activity"/>
    <property type="evidence" value="ECO:0007669"/>
    <property type="project" value="InterPro"/>
</dbReference>
<evidence type="ECO:0000256" key="4">
    <source>
        <dbReference type="ARBA" id="ARBA00022741"/>
    </source>
</evidence>
<evidence type="ECO:0000256" key="8">
    <source>
        <dbReference type="RuleBase" id="RU363057"/>
    </source>
</evidence>
<evidence type="ECO:0000256" key="6">
    <source>
        <dbReference type="ARBA" id="ARBA00023134"/>
    </source>
</evidence>
<dbReference type="Gene3D" id="3.40.50.300">
    <property type="entry name" value="P-loop containing nucleotide triphosphate hydrolases"/>
    <property type="match status" value="1"/>
</dbReference>
<keyword evidence="6 8" id="KW-0342">GTP-binding</keyword>
<accession>A0A9Q0M1V2</accession>
<dbReference type="EMBL" id="JAPWDV010000003">
    <property type="protein sequence ID" value="KAJ6216402.1"/>
    <property type="molecule type" value="Genomic_DNA"/>
</dbReference>
<evidence type="ECO:0000256" key="5">
    <source>
        <dbReference type="ARBA" id="ARBA00022927"/>
    </source>
</evidence>
<comment type="subcellular location">
    <subcellularLocation>
        <location evidence="1 8">Nucleus</location>
    </subcellularLocation>
</comment>
<keyword evidence="4 8" id="KW-0547">Nucleotide-binding</keyword>
<dbReference type="GO" id="GO:0005737">
    <property type="term" value="C:cytoplasm"/>
    <property type="evidence" value="ECO:0007669"/>
    <property type="project" value="TreeGrafter"/>
</dbReference>
<evidence type="ECO:0000313" key="10">
    <source>
        <dbReference type="Proteomes" id="UP001142055"/>
    </source>
</evidence>
<keyword evidence="3 8" id="KW-0813">Transport</keyword>
<dbReference type="SMART" id="SM00174">
    <property type="entry name" value="RHO"/>
    <property type="match status" value="1"/>
</dbReference>
<dbReference type="SUPFAM" id="SSF52540">
    <property type="entry name" value="P-loop containing nucleoside triphosphate hydrolases"/>
    <property type="match status" value="1"/>
</dbReference>
<proteinExistence type="inferred from homology"/>
<keyword evidence="5 8" id="KW-0653">Protein transport</keyword>
<comment type="caution">
    <text evidence="9">The sequence shown here is derived from an EMBL/GenBank/DDBJ whole genome shotgun (WGS) entry which is preliminary data.</text>
</comment>
<gene>
    <name evidence="9" type="ORF">RDWZM_007559</name>
</gene>
<dbReference type="AlphaFoldDB" id="A0A9Q0M1V2"/>
<dbReference type="PROSITE" id="PS51419">
    <property type="entry name" value="RAB"/>
    <property type="match status" value="1"/>
</dbReference>
<dbReference type="OMA" id="NACGVEN"/>
<dbReference type="InterPro" id="IPR002041">
    <property type="entry name" value="Ran_GTPase"/>
</dbReference>
<dbReference type="FunFam" id="3.40.50.300:FF:000131">
    <property type="entry name" value="GTP-binding nuclear protein Ran"/>
    <property type="match status" value="1"/>
</dbReference>
<dbReference type="NCBIfam" id="TIGR00231">
    <property type="entry name" value="small_GTP"/>
    <property type="match status" value="1"/>
</dbReference>
<name>A0A9Q0M1V2_BLOTA</name>
<evidence type="ECO:0000256" key="2">
    <source>
        <dbReference type="ARBA" id="ARBA00008028"/>
    </source>
</evidence>
<evidence type="ECO:0000313" key="9">
    <source>
        <dbReference type="EMBL" id="KAJ6216402.1"/>
    </source>
</evidence>
<dbReference type="SMART" id="SM00175">
    <property type="entry name" value="RAB"/>
    <property type="match status" value="1"/>
</dbReference>
<evidence type="ECO:0000256" key="7">
    <source>
        <dbReference type="ARBA" id="ARBA00023242"/>
    </source>
</evidence>
<dbReference type="Proteomes" id="UP001142055">
    <property type="component" value="Chromosome 3"/>
</dbReference>
<dbReference type="PANTHER" id="PTHR24071:SF0">
    <property type="entry name" value="GTP-BINDING NUCLEAR PROTEIN RAN"/>
    <property type="match status" value="1"/>
</dbReference>
<reference evidence="9" key="1">
    <citation type="submission" date="2022-12" db="EMBL/GenBank/DDBJ databases">
        <title>Genome assemblies of Blomia tropicalis.</title>
        <authorList>
            <person name="Cui Y."/>
        </authorList>
    </citation>
    <scope>NUCLEOTIDE SEQUENCE</scope>
    <source>
        <tissue evidence="9">Adult mites</tissue>
    </source>
</reference>